<reference evidence="3" key="1">
    <citation type="submission" date="2021-01" db="EMBL/GenBank/DDBJ databases">
        <authorList>
            <person name="Kaushik A."/>
        </authorList>
    </citation>
    <scope>NUCLEOTIDE SEQUENCE</scope>
    <source>
        <strain evidence="3">AG6-10EEA</strain>
    </source>
</reference>
<evidence type="ECO:0008006" key="5">
    <source>
        <dbReference type="Google" id="ProtNLM"/>
    </source>
</evidence>
<gene>
    <name evidence="3" type="ORF">RDB_LOCUS179119</name>
</gene>
<name>A0A8H3DQF7_9AGAM</name>
<protein>
    <recommendedName>
        <fullName evidence="5">Mid2 domain-containing protein</fullName>
    </recommendedName>
</protein>
<evidence type="ECO:0000256" key="1">
    <source>
        <dbReference type="SAM" id="MobiDB-lite"/>
    </source>
</evidence>
<organism evidence="3 4">
    <name type="scientific">Rhizoctonia solani</name>
    <dbReference type="NCBI Taxonomy" id="456999"/>
    <lineage>
        <taxon>Eukaryota</taxon>
        <taxon>Fungi</taxon>
        <taxon>Dikarya</taxon>
        <taxon>Basidiomycota</taxon>
        <taxon>Agaricomycotina</taxon>
        <taxon>Agaricomycetes</taxon>
        <taxon>Cantharellales</taxon>
        <taxon>Ceratobasidiaceae</taxon>
        <taxon>Rhizoctonia</taxon>
    </lineage>
</organism>
<accession>A0A8H3DQF7</accession>
<keyword evidence="2" id="KW-0472">Membrane</keyword>
<dbReference type="EMBL" id="CAJMXA010004153">
    <property type="protein sequence ID" value="CAE6535993.1"/>
    <property type="molecule type" value="Genomic_DNA"/>
</dbReference>
<dbReference type="CDD" id="cd12087">
    <property type="entry name" value="TM_EGFR-like"/>
    <property type="match status" value="1"/>
</dbReference>
<proteinExistence type="predicted"/>
<feature type="compositionally biased region" description="Polar residues" evidence="1">
    <location>
        <begin position="250"/>
        <end position="272"/>
    </location>
</feature>
<evidence type="ECO:0000256" key="2">
    <source>
        <dbReference type="SAM" id="Phobius"/>
    </source>
</evidence>
<keyword evidence="2" id="KW-1133">Transmembrane helix</keyword>
<dbReference type="Proteomes" id="UP000663853">
    <property type="component" value="Unassembled WGS sequence"/>
</dbReference>
<keyword evidence="2" id="KW-0812">Transmembrane</keyword>
<dbReference type="AlphaFoldDB" id="A0A8H3DQF7"/>
<feature type="transmembrane region" description="Helical" evidence="2">
    <location>
        <begin position="172"/>
        <end position="196"/>
    </location>
</feature>
<comment type="caution">
    <text evidence="3">The sequence shown here is derived from an EMBL/GenBank/DDBJ whole genome shotgun (WGS) entry which is preliminary data.</text>
</comment>
<evidence type="ECO:0000313" key="4">
    <source>
        <dbReference type="Proteomes" id="UP000663853"/>
    </source>
</evidence>
<dbReference type="Gene3D" id="1.20.5.510">
    <property type="entry name" value="Single helix bin"/>
    <property type="match status" value="1"/>
</dbReference>
<feature type="region of interest" description="Disordered" evidence="1">
    <location>
        <begin position="242"/>
        <end position="290"/>
    </location>
</feature>
<sequence>MHAISVLLVAIAYFSPTVVGWAFLVRSKTISEGASATFEITDDGGGFTFPYTMTVLKRVPNSNDEQVGLVLTSGNETTFYWTCNQPAGAYVRFRLMSAAQVNAATSDYYEIQASTYQPSAQATASSLSALSVQSTSSLYMKTQTTQGSGIATAPSTTASSSPSPASSGQTPVGAIVGAAIGGVLFLAVLGIIAFWIRRRKRSSVDTQGMVQHDYDPYVTPFTHGQTTQAIPPAGYVSQSNFEEEPPVYSPHNTEATTYFTGSESGRTQSSYRSAPPTGKSRYLPVNTQAN</sequence>
<feature type="compositionally biased region" description="Low complexity" evidence="1">
    <location>
        <begin position="151"/>
        <end position="170"/>
    </location>
</feature>
<feature type="region of interest" description="Disordered" evidence="1">
    <location>
        <begin position="148"/>
        <end position="170"/>
    </location>
</feature>
<evidence type="ECO:0000313" key="3">
    <source>
        <dbReference type="EMBL" id="CAE6535993.1"/>
    </source>
</evidence>